<proteinExistence type="predicted"/>
<keyword evidence="2" id="KW-1185">Reference proteome</keyword>
<dbReference type="Proteomes" id="UP001239111">
    <property type="component" value="Chromosome 1"/>
</dbReference>
<comment type="caution">
    <text evidence="1">The sequence shown here is derived from an EMBL/GenBank/DDBJ whole genome shotgun (WGS) entry which is preliminary data.</text>
</comment>
<protein>
    <submittedName>
        <fullName evidence="1">Uncharacterized protein</fullName>
    </submittedName>
</protein>
<name>A0ACC2PPF8_9HYME</name>
<reference evidence="1" key="1">
    <citation type="submission" date="2023-04" db="EMBL/GenBank/DDBJ databases">
        <title>A chromosome-level genome assembly of the parasitoid wasp Eretmocerus hayati.</title>
        <authorList>
            <person name="Zhong Y."/>
            <person name="Liu S."/>
            <person name="Liu Y."/>
        </authorList>
    </citation>
    <scope>NUCLEOTIDE SEQUENCE</scope>
    <source>
        <strain evidence="1">ZJU_SS_LIU_2023</strain>
    </source>
</reference>
<organism evidence="1 2">
    <name type="scientific">Eretmocerus hayati</name>
    <dbReference type="NCBI Taxonomy" id="131215"/>
    <lineage>
        <taxon>Eukaryota</taxon>
        <taxon>Metazoa</taxon>
        <taxon>Ecdysozoa</taxon>
        <taxon>Arthropoda</taxon>
        <taxon>Hexapoda</taxon>
        <taxon>Insecta</taxon>
        <taxon>Pterygota</taxon>
        <taxon>Neoptera</taxon>
        <taxon>Endopterygota</taxon>
        <taxon>Hymenoptera</taxon>
        <taxon>Apocrita</taxon>
        <taxon>Proctotrupomorpha</taxon>
        <taxon>Chalcidoidea</taxon>
        <taxon>Aphelinidae</taxon>
        <taxon>Aphelininae</taxon>
        <taxon>Eretmocerus</taxon>
    </lineage>
</organism>
<evidence type="ECO:0000313" key="2">
    <source>
        <dbReference type="Proteomes" id="UP001239111"/>
    </source>
</evidence>
<accession>A0ACC2PPF8</accession>
<sequence>MGGTSISRSIVLEYARPSPVQRRTAVIGSLLHGIMVGGNRVERVRTRSFARGTARSGRCGIKALDKSHSRRAAICQVIPRRRERSQEDKKRGDQRAPLGGKQQFVTSGRADQQPPGVLQRQHHQVPPPPVLPGQPVRQAPPQVPSAVFQPYERYHIPQGYQQQQAVPQAGVQPAWQGHHAGYQFPMQQGYQQQLPQPAPMGDMGFYNAGQQAPPPPPPLVPVQGQQPLPPAQGQPPLPSAPNQNQHRNHQPQYYRPAARQNGALRADVGLNYDRHTSSDEETNSVIEPLNANYAGPDFNANLPLPDYRGKYNNEKSRNGELKSDLSEKEEESNAKISELRKA</sequence>
<evidence type="ECO:0000313" key="1">
    <source>
        <dbReference type="EMBL" id="KAJ8685297.1"/>
    </source>
</evidence>
<gene>
    <name evidence="1" type="ORF">QAD02_021090</name>
</gene>
<dbReference type="EMBL" id="CM056741">
    <property type="protein sequence ID" value="KAJ8685297.1"/>
    <property type="molecule type" value="Genomic_DNA"/>
</dbReference>